<accession>A0ABT7GP78</accession>
<evidence type="ECO:0000313" key="6">
    <source>
        <dbReference type="Proteomes" id="UP001223390"/>
    </source>
</evidence>
<keyword evidence="1 2" id="KW-0808">Transferase</keyword>
<evidence type="ECO:0000313" key="5">
    <source>
        <dbReference type="EMBL" id="MDK9495400.1"/>
    </source>
</evidence>
<dbReference type="SUPFAM" id="SSF53671">
    <property type="entry name" value="Aspartate/ornithine carbamoyltransferase"/>
    <property type="match status" value="1"/>
</dbReference>
<dbReference type="PANTHER" id="PTHR45753:SF3">
    <property type="entry name" value="ORNITHINE TRANSCARBAMYLASE, MITOCHONDRIAL"/>
    <property type="match status" value="1"/>
</dbReference>
<protein>
    <submittedName>
        <fullName evidence="5">Ornithine carbamoyltransferase</fullName>
    </submittedName>
</protein>
<dbReference type="Gene3D" id="3.40.50.1370">
    <property type="entry name" value="Aspartate/ornithine carbamoyltransferase"/>
    <property type="match status" value="2"/>
</dbReference>
<dbReference type="PROSITE" id="PS00097">
    <property type="entry name" value="CARBAMOYLTRANSFERASE"/>
    <property type="match status" value="1"/>
</dbReference>
<dbReference type="InterPro" id="IPR006132">
    <property type="entry name" value="Asp/Orn_carbamoyltranf_P-bd"/>
</dbReference>
<dbReference type="InterPro" id="IPR006130">
    <property type="entry name" value="Asp/Orn_carbamoylTrfase"/>
</dbReference>
<dbReference type="Proteomes" id="UP001223390">
    <property type="component" value="Unassembled WGS sequence"/>
</dbReference>
<keyword evidence="6" id="KW-1185">Reference proteome</keyword>
<feature type="domain" description="Aspartate/ornithine carbamoyltransferase Asp/Orn-binding" evidence="3">
    <location>
        <begin position="152"/>
        <end position="307"/>
    </location>
</feature>
<proteinExistence type="inferred from homology"/>
<dbReference type="Pfam" id="PF00185">
    <property type="entry name" value="OTCace"/>
    <property type="match status" value="1"/>
</dbReference>
<dbReference type="InterPro" id="IPR006131">
    <property type="entry name" value="Asp_carbamoyltransf_Asp/Orn-bd"/>
</dbReference>
<gene>
    <name evidence="5" type="ORF">QEZ40_006048</name>
</gene>
<organism evidence="5 6">
    <name type="scientific">Streptomyces katrae</name>
    <dbReference type="NCBI Taxonomy" id="68223"/>
    <lineage>
        <taxon>Bacteria</taxon>
        <taxon>Bacillati</taxon>
        <taxon>Actinomycetota</taxon>
        <taxon>Actinomycetes</taxon>
        <taxon>Kitasatosporales</taxon>
        <taxon>Streptomycetaceae</taxon>
        <taxon>Streptomyces</taxon>
    </lineage>
</organism>
<evidence type="ECO:0000256" key="1">
    <source>
        <dbReference type="ARBA" id="ARBA00022679"/>
    </source>
</evidence>
<dbReference type="InterPro" id="IPR002292">
    <property type="entry name" value="Orn/put_carbamltrans"/>
</dbReference>
<comment type="similarity">
    <text evidence="2">Belongs to the aspartate/ornithine carbamoyltransferase superfamily.</text>
</comment>
<evidence type="ECO:0000256" key="2">
    <source>
        <dbReference type="RuleBase" id="RU003634"/>
    </source>
</evidence>
<dbReference type="InterPro" id="IPR036901">
    <property type="entry name" value="Asp/Orn_carbamoylTrfase_sf"/>
</dbReference>
<dbReference type="RefSeq" id="WP_285341024.1">
    <property type="nucleotide sequence ID" value="NZ_JASITI010000006.1"/>
</dbReference>
<dbReference type="PRINTS" id="PR00102">
    <property type="entry name" value="OTCASE"/>
</dbReference>
<evidence type="ECO:0000259" key="4">
    <source>
        <dbReference type="Pfam" id="PF02729"/>
    </source>
</evidence>
<reference evidence="5 6" key="1">
    <citation type="submission" date="2023-05" db="EMBL/GenBank/DDBJ databases">
        <title>Sequencing and Assembly of Streptomyces sp. NP73.</title>
        <authorList>
            <person name="Konwar A.N."/>
            <person name="Saikia K."/>
            <person name="Thakur D."/>
        </authorList>
    </citation>
    <scope>NUCLEOTIDE SEQUENCE [LARGE SCALE GENOMIC DNA]</scope>
    <source>
        <strain evidence="5 6">NP73</strain>
    </source>
</reference>
<dbReference type="PRINTS" id="PR00100">
    <property type="entry name" value="AOTCASE"/>
</dbReference>
<dbReference type="Pfam" id="PF02729">
    <property type="entry name" value="OTCace_N"/>
    <property type="match status" value="1"/>
</dbReference>
<dbReference type="PANTHER" id="PTHR45753">
    <property type="entry name" value="ORNITHINE CARBAMOYLTRANSFERASE, MITOCHONDRIAL"/>
    <property type="match status" value="1"/>
</dbReference>
<evidence type="ECO:0000259" key="3">
    <source>
        <dbReference type="Pfam" id="PF00185"/>
    </source>
</evidence>
<name>A0ABT7GP78_9ACTN</name>
<dbReference type="EMBL" id="JASITI010000006">
    <property type="protein sequence ID" value="MDK9495400.1"/>
    <property type="molecule type" value="Genomic_DNA"/>
</dbReference>
<feature type="domain" description="Aspartate/ornithine carbamoyltransferase carbamoyl-P binding" evidence="4">
    <location>
        <begin position="7"/>
        <end position="145"/>
    </location>
</feature>
<sequence length="318" mass="34463">MERRPVRHLISLDDLTDADLRHLVERGARFSADGAGSARPLDGAVTGVYFAKTSTRTRTAFSAGALRLGSSLVTYGPGDLQINTGETSEDTGRVLSRMLDVLVARTAGDPAEMRAWAAQSRMAVVNAMSAEEHPTQALTDLTTMLRHFGRVEGLRVLYLGEGNNTAAALALALTRYPGVEFELRTPPGYGLAAPIARKAARQAGASGARFRELHTMEDLDPDFDVVYTARWQTTGTTKADPDWRRVFAPFQVREELWETSPKAVFMHDLPAHRGDEVTAEVLDGPRSIAFDQAENKMHSAMAVLEWCLGAGPADGGPA</sequence>
<comment type="caution">
    <text evidence="5">The sequence shown here is derived from an EMBL/GenBank/DDBJ whole genome shotgun (WGS) entry which is preliminary data.</text>
</comment>